<protein>
    <submittedName>
        <fullName evidence="1">DNA mismatch repair</fullName>
    </submittedName>
</protein>
<keyword evidence="2" id="KW-1185">Reference proteome</keyword>
<dbReference type="InterPro" id="IPR036047">
    <property type="entry name" value="F-box-like_dom_sf"/>
</dbReference>
<dbReference type="Proteomes" id="UP000547976">
    <property type="component" value="Unassembled WGS sequence"/>
</dbReference>
<evidence type="ECO:0000313" key="2">
    <source>
        <dbReference type="Proteomes" id="UP000547976"/>
    </source>
</evidence>
<dbReference type="SUPFAM" id="SSF81383">
    <property type="entry name" value="F-box domain"/>
    <property type="match status" value="1"/>
</dbReference>
<reference evidence="1 2" key="1">
    <citation type="submission" date="2020-05" db="EMBL/GenBank/DDBJ databases">
        <title>Identification and distribution of gene clusters putatively required for synthesis of sphingolipid metabolism inhibitors in phylogenetically diverse species of the filamentous fungus Fusarium.</title>
        <authorList>
            <person name="Kim H.-S."/>
            <person name="Busman M."/>
            <person name="Brown D.W."/>
            <person name="Divon H."/>
            <person name="Uhlig S."/>
            <person name="Proctor R.H."/>
        </authorList>
    </citation>
    <scope>NUCLEOTIDE SEQUENCE [LARGE SCALE GENOMIC DNA]</scope>
    <source>
        <strain evidence="1 2">NRRL 66333</strain>
    </source>
</reference>
<accession>A0A8H5PSX4</accession>
<dbReference type="OrthoDB" id="4191831at2759"/>
<comment type="caution">
    <text evidence="1">The sequence shown here is derived from an EMBL/GenBank/DDBJ whole genome shotgun (WGS) entry which is preliminary data.</text>
</comment>
<dbReference type="RefSeq" id="XP_036536457.1">
    <property type="nucleotide sequence ID" value="XM_036686423.1"/>
</dbReference>
<dbReference type="EMBL" id="JAAOAV010000107">
    <property type="protein sequence ID" value="KAF5601688.1"/>
    <property type="molecule type" value="Genomic_DNA"/>
</dbReference>
<dbReference type="SUPFAM" id="SSF52047">
    <property type="entry name" value="RNI-like"/>
    <property type="match status" value="1"/>
</dbReference>
<gene>
    <name evidence="1" type="ORF">FSUBG_8053</name>
</gene>
<organism evidence="1 2">
    <name type="scientific">Gibberella subglutinans</name>
    <name type="common">Fusarium subglutinans</name>
    <dbReference type="NCBI Taxonomy" id="42677"/>
    <lineage>
        <taxon>Eukaryota</taxon>
        <taxon>Fungi</taxon>
        <taxon>Dikarya</taxon>
        <taxon>Ascomycota</taxon>
        <taxon>Pezizomycotina</taxon>
        <taxon>Sordariomycetes</taxon>
        <taxon>Hypocreomycetidae</taxon>
        <taxon>Hypocreales</taxon>
        <taxon>Nectriaceae</taxon>
        <taxon>Fusarium</taxon>
        <taxon>Fusarium fujikuroi species complex</taxon>
    </lineage>
</organism>
<proteinExistence type="predicted"/>
<dbReference type="AlphaFoldDB" id="A0A8H5PSX4"/>
<name>A0A8H5PSX4_GIBSU</name>
<evidence type="ECO:0000313" key="1">
    <source>
        <dbReference type="EMBL" id="KAF5601688.1"/>
    </source>
</evidence>
<sequence>MDRVFKRDGTCNTRIRSSDAMPLLYVPKKRKPKMSEKPSRLLACPIEIQLHVLEFVPREGLVALSRVNKHLASIAQPVLHRELDVNCPRVNFKRHSAPLVLVLRTLLSRPDLAQAVQHLRLDGYDFVERRLNQLPTTPIFHLSDDDKLKAVQFIRALDLYQGLDWAKAFLKGQVDSLVSLLVALTPRVRSIYLGEFFSVEICYLRMLLHPESFGNPEGSNVHKFEHLRHVTVDNHCATYHHTRFDFNTVYQTFFHLRMLESLSISGSFPENLSAFTIPAKLEHLKRMDLKRIGEAELGRILSMAPNLKELKYTYAWYPLKNMDSTHEQTLDMKTLCGSLEGHRQKLEKLELLALDDGDVLAEEPDIACRPLTLQGSFLKLHDFSNLRSLAAPWIFIAGPSKGEHSSPLHRLIPKSVVQLTLTDDLCLQPYWDWGPEEVSGMLTDYWDDLKDTKTALTTMFLVGPLLSKLFTQDKLHVHVSRQLAGSAGVTLLSVELTIDNRDALRAAEERARRYGSP</sequence>
<dbReference type="GeneID" id="59321141"/>